<dbReference type="RefSeq" id="WP_357976639.1">
    <property type="nucleotide sequence ID" value="NZ_JBFAIH010000004.1"/>
</dbReference>
<keyword evidence="4" id="KW-0347">Helicase</keyword>
<dbReference type="InterPro" id="IPR041677">
    <property type="entry name" value="DNA2/NAM7_AAA_11"/>
</dbReference>
<dbReference type="InterPro" id="IPR025202">
    <property type="entry name" value="PLD-like_dom"/>
</dbReference>
<keyword evidence="5" id="KW-0067">ATP-binding</keyword>
<evidence type="ECO:0000256" key="3">
    <source>
        <dbReference type="ARBA" id="ARBA00022801"/>
    </source>
</evidence>
<dbReference type="InterPro" id="IPR050534">
    <property type="entry name" value="Coronavir_polyprotein_1ab"/>
</dbReference>
<evidence type="ECO:0000313" key="8">
    <source>
        <dbReference type="EMBL" id="MEV0363075.1"/>
    </source>
</evidence>
<evidence type="ECO:0000313" key="9">
    <source>
        <dbReference type="Proteomes" id="UP001551658"/>
    </source>
</evidence>
<evidence type="ECO:0000256" key="6">
    <source>
        <dbReference type="SAM" id="Coils"/>
    </source>
</evidence>
<feature type="coiled-coil region" evidence="6">
    <location>
        <begin position="420"/>
        <end position="500"/>
    </location>
</feature>
<dbReference type="PROSITE" id="PS50035">
    <property type="entry name" value="PLD"/>
    <property type="match status" value="1"/>
</dbReference>
<dbReference type="InterPro" id="IPR003593">
    <property type="entry name" value="AAA+_ATPase"/>
</dbReference>
<name>A0ABV3F686_9NOCA</name>
<comment type="similarity">
    <text evidence="1">Belongs to the DNA2/NAM7 helicase family.</text>
</comment>
<dbReference type="Gene3D" id="3.30.870.10">
    <property type="entry name" value="Endonuclease Chain A"/>
    <property type="match status" value="1"/>
</dbReference>
<dbReference type="SUPFAM" id="SSF52540">
    <property type="entry name" value="P-loop containing nucleoside triphosphate hydrolases"/>
    <property type="match status" value="1"/>
</dbReference>
<reference evidence="8 9" key="1">
    <citation type="submission" date="2024-06" db="EMBL/GenBank/DDBJ databases">
        <title>The Natural Products Discovery Center: Release of the First 8490 Sequenced Strains for Exploring Actinobacteria Biosynthetic Diversity.</title>
        <authorList>
            <person name="Kalkreuter E."/>
            <person name="Kautsar S.A."/>
            <person name="Yang D."/>
            <person name="Bader C.D."/>
            <person name="Teijaro C.N."/>
            <person name="Fluegel L."/>
            <person name="Davis C.M."/>
            <person name="Simpson J.R."/>
            <person name="Lauterbach L."/>
            <person name="Steele A.D."/>
            <person name="Gui C."/>
            <person name="Meng S."/>
            <person name="Li G."/>
            <person name="Viehrig K."/>
            <person name="Ye F."/>
            <person name="Su P."/>
            <person name="Kiefer A.F."/>
            <person name="Nichols A."/>
            <person name="Cepeda A.J."/>
            <person name="Yan W."/>
            <person name="Fan B."/>
            <person name="Jiang Y."/>
            <person name="Adhikari A."/>
            <person name="Zheng C.-J."/>
            <person name="Schuster L."/>
            <person name="Cowan T.M."/>
            <person name="Smanski M.J."/>
            <person name="Chevrette M.G."/>
            <person name="De Carvalho L.P.S."/>
            <person name="Shen B."/>
        </authorList>
    </citation>
    <scope>NUCLEOTIDE SEQUENCE [LARGE SCALE GENOMIC DNA]</scope>
    <source>
        <strain evidence="8 9">NPDC050671</strain>
    </source>
</reference>
<evidence type="ECO:0000256" key="4">
    <source>
        <dbReference type="ARBA" id="ARBA00022806"/>
    </source>
</evidence>
<gene>
    <name evidence="8" type="ORF">AB0H72_10270</name>
</gene>
<dbReference type="Pfam" id="PF13091">
    <property type="entry name" value="PLDc_2"/>
    <property type="match status" value="1"/>
</dbReference>
<evidence type="ECO:0000259" key="7">
    <source>
        <dbReference type="PROSITE" id="PS50035"/>
    </source>
</evidence>
<accession>A0ABV3F686</accession>
<keyword evidence="6" id="KW-0175">Coiled coil</keyword>
<proteinExistence type="inferred from homology"/>
<dbReference type="InterPro" id="IPR001736">
    <property type="entry name" value="PLipase_D/transphosphatidylase"/>
</dbReference>
<dbReference type="SMART" id="SM00382">
    <property type="entry name" value="AAA"/>
    <property type="match status" value="1"/>
</dbReference>
<keyword evidence="3" id="KW-0378">Hydrolase</keyword>
<organism evidence="8 9">
    <name type="scientific">Nocardia fusca</name>
    <dbReference type="NCBI Taxonomy" id="941183"/>
    <lineage>
        <taxon>Bacteria</taxon>
        <taxon>Bacillati</taxon>
        <taxon>Actinomycetota</taxon>
        <taxon>Actinomycetes</taxon>
        <taxon>Mycobacteriales</taxon>
        <taxon>Nocardiaceae</taxon>
        <taxon>Nocardia</taxon>
    </lineage>
</organism>
<keyword evidence="2" id="KW-0547">Nucleotide-binding</keyword>
<keyword evidence="9" id="KW-1185">Reference proteome</keyword>
<sequence length="1054" mass="115540">MEQLQADSLRLGEPDRATAGDGYSVMAVVEEGGAVRVQVAQFADPAEPTLWLYQQPPTFLIDSLIDGIAGITDERLAGALARRELGGELAPVGRADHVLSLAQQTAYRACLGRGLWMVWGPPGTGKTSVLTRAIGDLMDAQKRILLVSATNIAVDNVVVKVAPTVRGESGKIVRVGTPHLKDVADDADVCLPLLVRARLEAIERQRSDLSAQLTAATKREASRKALADALTGFDPVQFRNAEQRIGTPASSIEALSAEIAEATRRQATAGADLAAASQIAETAVRREADIAVDKRRWREIDAHLDEQEKLEADLSAYDTGLGKAAAAIAEAEQLVQEFDKGTAWGRFRDRRARSEAEAMLFRLQTEHHILEQERAAVAEPAEHRIRFLRKEVERLTTLTQVRPEEIARIVSARATAESVRNEKRMELSRADRRLQALTRELELTQEAVHQVRSARRRGLPSMYAELELLRITAETDGCNIEALRKQHQELEERYRALALDAQGEIIRSARLVATTLARSRTNSAVAAGPYDVVLVDEAGAASLPDVLLAVASARRTAVLLGDFMQLGPVRPKALKDNNDRPDIQRWLLTEVFDHCRIGTAAAAHDNHGCIVLDVQHRFGPDVMDLANRIAYDGTLKAGPGIEARAAAAEQSDAEIVLVDTDGLTDLGNIYRAGWAKGWWPAGVLLARAIAEMHAEDGTSIGVVTPYALQADATLEAMREVESGGAMIAEVGTAHRFQGREFGVVIFDLVESADGEGMWMAKAGRTTRGGQFARDGLRLFNVAVTRVQQRIYLLGSRSRIERAAPDTVLGELAVMLATKKVRKLAATDLIAPFAAPDKLGPVGSRLAEVLSRHVEVSDIQDEITFYETFADHLAAARESIWIWAPWLANRMQTLLPVLAEAAARGVRIIVFVRDPADQLQKRFQHLVDELASVVDSVVCVHEMHQKIIVIDNRLVILGSLNPLSQSSTREIMLTIRGTHFAGKILEEQHAGPFSQPPDCGGCRKKEVDLKRRKNGAWYWRCRNVHCPARKGSRAWTKDVNIGKTKSAASGRRQRQ</sequence>
<protein>
    <submittedName>
        <fullName evidence="8">AAA domain-containing protein</fullName>
    </submittedName>
</protein>
<evidence type="ECO:0000256" key="5">
    <source>
        <dbReference type="ARBA" id="ARBA00022840"/>
    </source>
</evidence>
<dbReference type="SUPFAM" id="SSF56024">
    <property type="entry name" value="Phospholipase D/nuclease"/>
    <property type="match status" value="1"/>
</dbReference>
<dbReference type="PANTHER" id="PTHR43788:SF8">
    <property type="entry name" value="DNA-BINDING PROTEIN SMUBP-2"/>
    <property type="match status" value="1"/>
</dbReference>
<dbReference type="InterPro" id="IPR027417">
    <property type="entry name" value="P-loop_NTPase"/>
</dbReference>
<feature type="domain" description="PLD phosphodiesterase" evidence="7">
    <location>
        <begin position="942"/>
        <end position="965"/>
    </location>
</feature>
<evidence type="ECO:0000256" key="1">
    <source>
        <dbReference type="ARBA" id="ARBA00007913"/>
    </source>
</evidence>
<dbReference type="Pfam" id="PF13086">
    <property type="entry name" value="AAA_11"/>
    <property type="match status" value="2"/>
</dbReference>
<dbReference type="PANTHER" id="PTHR43788">
    <property type="entry name" value="DNA2/NAM7 HELICASE FAMILY MEMBER"/>
    <property type="match status" value="1"/>
</dbReference>
<dbReference type="InterPro" id="IPR041679">
    <property type="entry name" value="DNA2/NAM7-like_C"/>
</dbReference>
<dbReference type="Gene3D" id="3.40.50.300">
    <property type="entry name" value="P-loop containing nucleotide triphosphate hydrolases"/>
    <property type="match status" value="3"/>
</dbReference>
<dbReference type="Pfam" id="PF13087">
    <property type="entry name" value="AAA_12"/>
    <property type="match status" value="1"/>
</dbReference>
<dbReference type="Proteomes" id="UP001551658">
    <property type="component" value="Unassembled WGS sequence"/>
</dbReference>
<evidence type="ECO:0000256" key="2">
    <source>
        <dbReference type="ARBA" id="ARBA00022741"/>
    </source>
</evidence>
<dbReference type="EMBL" id="JBFAIH010000004">
    <property type="protein sequence ID" value="MEV0363075.1"/>
    <property type="molecule type" value="Genomic_DNA"/>
</dbReference>
<comment type="caution">
    <text evidence="8">The sequence shown here is derived from an EMBL/GenBank/DDBJ whole genome shotgun (WGS) entry which is preliminary data.</text>
</comment>